<reference evidence="6" key="2">
    <citation type="submission" date="2025-08" db="UniProtKB">
        <authorList>
            <consortium name="RefSeq"/>
        </authorList>
    </citation>
    <scope>IDENTIFICATION</scope>
</reference>
<dbReference type="NCBIfam" id="TIGR03017">
    <property type="entry name" value="EpsF"/>
    <property type="match status" value="1"/>
</dbReference>
<keyword evidence="3" id="KW-0812">Transmembrane</keyword>
<feature type="coiled-coil region" evidence="1">
    <location>
        <begin position="255"/>
        <end position="303"/>
    </location>
</feature>
<dbReference type="Pfam" id="PF13807">
    <property type="entry name" value="GNVR"/>
    <property type="match status" value="1"/>
</dbReference>
<name>A0A8B6XCC5_9BURK</name>
<evidence type="ECO:0000313" key="6">
    <source>
        <dbReference type="RefSeq" id="WP_169732489.1"/>
    </source>
</evidence>
<keyword evidence="1" id="KW-0175">Coiled coil</keyword>
<dbReference type="AlphaFoldDB" id="A0A8B6XCC5"/>
<proteinExistence type="predicted"/>
<feature type="transmembrane region" description="Helical" evidence="3">
    <location>
        <begin position="12"/>
        <end position="33"/>
    </location>
</feature>
<dbReference type="PANTHER" id="PTHR32309:SF13">
    <property type="entry name" value="FERRIC ENTEROBACTIN TRANSPORT PROTEIN FEPE"/>
    <property type="match status" value="1"/>
</dbReference>
<organism evidence="5 6">
    <name type="scientific">Derxia gummosa DSM 723</name>
    <dbReference type="NCBI Taxonomy" id="1121388"/>
    <lineage>
        <taxon>Bacteria</taxon>
        <taxon>Pseudomonadati</taxon>
        <taxon>Pseudomonadota</taxon>
        <taxon>Betaproteobacteria</taxon>
        <taxon>Burkholderiales</taxon>
        <taxon>Alcaligenaceae</taxon>
        <taxon>Derxia</taxon>
    </lineage>
</organism>
<feature type="compositionally biased region" description="Polar residues" evidence="2">
    <location>
        <begin position="227"/>
        <end position="236"/>
    </location>
</feature>
<protein>
    <submittedName>
        <fullName evidence="6">Chain length determinant protein EpsF</fullName>
    </submittedName>
</protein>
<feature type="region of interest" description="Disordered" evidence="2">
    <location>
        <begin position="227"/>
        <end position="248"/>
    </location>
</feature>
<feature type="transmembrane region" description="Helical" evidence="3">
    <location>
        <begin position="396"/>
        <end position="416"/>
    </location>
</feature>
<dbReference type="GO" id="GO:0004713">
    <property type="term" value="F:protein tyrosine kinase activity"/>
    <property type="evidence" value="ECO:0007669"/>
    <property type="project" value="TreeGrafter"/>
</dbReference>
<dbReference type="GO" id="GO:0005886">
    <property type="term" value="C:plasma membrane"/>
    <property type="evidence" value="ECO:0007669"/>
    <property type="project" value="TreeGrafter"/>
</dbReference>
<keyword evidence="3" id="KW-1133">Transmembrane helix</keyword>
<dbReference type="InterPro" id="IPR032807">
    <property type="entry name" value="GNVR"/>
</dbReference>
<accession>A0A8B6XCC5</accession>
<sequence>MQQLFAIFAARRHGMAAVLGTTLLLGVLVVWLMPERYKATAQVLIELKSPSVVSSSVVVANQTVPSYIATQMDVINSTRVALRVVDQLRLAEQPAWKARWQDEADGLGELRSFIAHKLQDAVDARPSRDSNVVSIVARAHSPELSAAIANGFARAYVETNLDLRVDPARRYSDWLEERSAGLRTRLEEAQARLSAYQRKHGIVNADDRMDIENARLQELSAQLTAVQAQQAESASRNARRGDGDALPEAIQSPLVQNLRLELARKQGLLDDLRERYGARHPEVRSAESEVASLRRQLDGEVRRVASGLGSSDQTNAQRVAAAQSALDAQKARVLALMASRDEMQVLLRDVQAAQRALDTVATAQSQSELEGSAQATNVSVLAPAEVPIEPSAPRPALWLAIAFALGVALAIAWALYRESRQRPVHSVRDVYEHLGLPVLGQVMVGPALAAPTPTRPRLGRGARRSLFNTSP</sequence>
<dbReference type="Proteomes" id="UP000675920">
    <property type="component" value="Unplaced"/>
</dbReference>
<gene>
    <name evidence="6" type="primary">epsF</name>
</gene>
<dbReference type="InterPro" id="IPR017468">
    <property type="entry name" value="Chain_len_reg_EpsF"/>
</dbReference>
<reference evidence="6" key="1">
    <citation type="journal article" date="2003" name="Microbiology">
        <title>Genes involved in the synthesis of the exopolysaccharide methanolan by the obligate methylotroph Methylobacillus sp strain 12S.</title>
        <authorList>
            <person name="Yoshida T."/>
            <person name="Ayabe Y."/>
            <person name="Yasunaga M."/>
            <person name="Usami Y."/>
            <person name="Habe H."/>
            <person name="Nojiri H."/>
            <person name="Omori T."/>
        </authorList>
    </citation>
    <scope>NUCLEOTIDE SEQUENCE</scope>
</reference>
<keyword evidence="5" id="KW-1185">Reference proteome</keyword>
<evidence type="ECO:0000259" key="4">
    <source>
        <dbReference type="Pfam" id="PF13807"/>
    </source>
</evidence>
<evidence type="ECO:0000256" key="3">
    <source>
        <dbReference type="SAM" id="Phobius"/>
    </source>
</evidence>
<feature type="domain" description="Tyrosine-protein kinase G-rich" evidence="4">
    <location>
        <begin position="346"/>
        <end position="418"/>
    </location>
</feature>
<dbReference type="InterPro" id="IPR050445">
    <property type="entry name" value="Bact_polysacc_biosynth/exp"/>
</dbReference>
<keyword evidence="3" id="KW-0472">Membrane</keyword>
<dbReference type="PANTHER" id="PTHR32309">
    <property type="entry name" value="TYROSINE-PROTEIN KINASE"/>
    <property type="match status" value="1"/>
</dbReference>
<evidence type="ECO:0000256" key="1">
    <source>
        <dbReference type="SAM" id="Coils"/>
    </source>
</evidence>
<feature type="region of interest" description="Disordered" evidence="2">
    <location>
        <begin position="450"/>
        <end position="471"/>
    </location>
</feature>
<evidence type="ECO:0000313" key="5">
    <source>
        <dbReference type="Proteomes" id="UP000675920"/>
    </source>
</evidence>
<evidence type="ECO:0000256" key="2">
    <source>
        <dbReference type="SAM" id="MobiDB-lite"/>
    </source>
</evidence>
<dbReference type="RefSeq" id="WP_169732489.1">
    <property type="nucleotide sequence ID" value="NZ_AXWS01000007.1"/>
</dbReference>